<accession>A0A678TL10</accession>
<name>A0A678TL10_SACSP</name>
<feature type="domain" description="R13L1/DRL21-like LRR repeat region" evidence="1">
    <location>
        <begin position="129"/>
        <end position="237"/>
    </location>
</feature>
<gene>
    <name evidence="2" type="ORF">SS29K18_000009</name>
</gene>
<dbReference type="SUPFAM" id="SSF52047">
    <property type="entry name" value="RNI-like"/>
    <property type="match status" value="1"/>
</dbReference>
<sequence>MLKKLKKLRVVQVPLQGNMVMIPTFIGDLKHLRCLTINSYRLDNVHLPRNFDKLDHLQTLELRYECVFNFSNVKNTGHLISLRRVINSRYHLFSPSKVSCFRGAGEMKSLREFRELSDFRVRKEEGYELQQLERLNHLCGSLRISGLENVESKERALEAKLCDKKYLTTLSLAWSQTSNLETEVIEGLCPPSQLTELGIYGSQKFSSLRRLELEYCFNLETLPDISELFIHLDELRLIVLRKLKKLPRLPGNLKSLDIQMCEALVETCVEDVKLMSSLFNEQVSQIEPFLQITTHPEEIHRFAQEQPERFDAILHSIFRSTCASFPARLIRGQITEEDYSQFLCPASLDSLIISYCAITDTVLHNWWRRSTSLTWLTLRCLPFLRAIPRQVMMSLSMVRTLIIHDCVQFNCLRGLNYLISLRSLMIVKCPNLIMTLAEAEKVRCLDWIAIDDIPIVPHLLSRGGFSSLRGLCIMESNELREEEIMQQFPSLTSLSFDWCKWNSLPENLGTLPQLQRLFLRQCPNVQSLPTLPVSLQSFTLRDCDEPFMKSCQMAGDPNWQKIAHVRKKEFIQTGDTRSL</sequence>
<proteinExistence type="predicted"/>
<evidence type="ECO:0000259" key="1">
    <source>
        <dbReference type="Pfam" id="PF25019"/>
    </source>
</evidence>
<dbReference type="InterPro" id="IPR056789">
    <property type="entry name" value="LRR_R13L1-DRL21"/>
</dbReference>
<dbReference type="PANTHER" id="PTHR47186:SF3">
    <property type="entry name" value="OS09G0267800 PROTEIN"/>
    <property type="match status" value="1"/>
</dbReference>
<dbReference type="SUPFAM" id="SSF52058">
    <property type="entry name" value="L domain-like"/>
    <property type="match status" value="1"/>
</dbReference>
<protein>
    <submittedName>
        <fullName evidence="2">UPI0001A88C04 related cluster</fullName>
    </submittedName>
</protein>
<dbReference type="Pfam" id="PF25019">
    <property type="entry name" value="LRR_R13L1-DRL21"/>
    <property type="match status" value="1"/>
</dbReference>
<dbReference type="EMBL" id="MH182509">
    <property type="protein sequence ID" value="AWA44714.1"/>
    <property type="molecule type" value="Genomic_DNA"/>
</dbReference>
<dbReference type="PANTHER" id="PTHR47186">
    <property type="entry name" value="LEUCINE-RICH REPEAT-CONTAINING PROTEIN 57"/>
    <property type="match status" value="1"/>
</dbReference>
<evidence type="ECO:0000313" key="2">
    <source>
        <dbReference type="EMBL" id="AWA44714.1"/>
    </source>
</evidence>
<dbReference type="AlphaFoldDB" id="A0A678TL10"/>
<dbReference type="Gene3D" id="3.80.10.10">
    <property type="entry name" value="Ribonuclease Inhibitor"/>
    <property type="match status" value="3"/>
</dbReference>
<dbReference type="InterPro" id="IPR032675">
    <property type="entry name" value="LRR_dom_sf"/>
</dbReference>
<reference evidence="2" key="1">
    <citation type="submission" date="2018-04" db="EMBL/GenBank/DDBJ databases">
        <title>Comparative Analysis of Homologous Sequences of Saccharum officinarum and Saccharum spontaneum Reveals Independent Polyploidization Events.</title>
        <authorList>
            <person name="Sharma A."/>
            <person name="Song J."/>
            <person name="Lin Q."/>
            <person name="Singh R."/>
            <person name="Ramos N."/>
            <person name="Wang K."/>
            <person name="Zhang J."/>
            <person name="Ming R."/>
            <person name="Yu Q."/>
        </authorList>
    </citation>
    <scope>NUCLEOTIDE SEQUENCE</scope>
</reference>
<organism evidence="2">
    <name type="scientific">Saccharum spontaneum</name>
    <name type="common">Wild sugarcane</name>
    <dbReference type="NCBI Taxonomy" id="62335"/>
    <lineage>
        <taxon>Eukaryota</taxon>
        <taxon>Viridiplantae</taxon>
        <taxon>Streptophyta</taxon>
        <taxon>Embryophyta</taxon>
        <taxon>Tracheophyta</taxon>
        <taxon>Spermatophyta</taxon>
        <taxon>Magnoliopsida</taxon>
        <taxon>Liliopsida</taxon>
        <taxon>Poales</taxon>
        <taxon>Poaceae</taxon>
        <taxon>PACMAD clade</taxon>
        <taxon>Panicoideae</taxon>
        <taxon>Andropogonodae</taxon>
        <taxon>Andropogoneae</taxon>
        <taxon>Saccharinae</taxon>
        <taxon>Saccharum</taxon>
        <taxon>Saccharum officinarum species complex</taxon>
    </lineage>
</organism>